<evidence type="ECO:0000256" key="2">
    <source>
        <dbReference type="ARBA" id="ARBA00009170"/>
    </source>
</evidence>
<evidence type="ECO:0000313" key="10">
    <source>
        <dbReference type="EMBL" id="ORY98873.1"/>
    </source>
</evidence>
<dbReference type="SFLD" id="SFLDG01180">
    <property type="entry name" value="SUF1"/>
    <property type="match status" value="1"/>
</dbReference>
<dbReference type="FunCoup" id="A0A1X2HIF3">
    <property type="interactions" value="185"/>
</dbReference>
<evidence type="ECO:0000256" key="4">
    <source>
        <dbReference type="ARBA" id="ARBA00022787"/>
    </source>
</evidence>
<evidence type="ECO:0000256" key="1">
    <source>
        <dbReference type="ARBA" id="ARBA00004294"/>
    </source>
</evidence>
<keyword evidence="3" id="KW-0813">Transport</keyword>
<keyword evidence="4" id="KW-1000">Mitochondrion outer membrane</keyword>
<dbReference type="InterPro" id="IPR010987">
    <property type="entry name" value="Glutathione-S-Trfase_C-like"/>
</dbReference>
<comment type="similarity">
    <text evidence="2">Belongs to the metaxin family.</text>
</comment>
<reference evidence="10 11" key="1">
    <citation type="submission" date="2016-07" db="EMBL/GenBank/DDBJ databases">
        <title>Pervasive Adenine N6-methylation of Active Genes in Fungi.</title>
        <authorList>
            <consortium name="DOE Joint Genome Institute"/>
            <person name="Mondo S.J."/>
            <person name="Dannebaum R.O."/>
            <person name="Kuo R.C."/>
            <person name="Labutti K."/>
            <person name="Haridas S."/>
            <person name="Kuo A."/>
            <person name="Salamov A."/>
            <person name="Ahrendt S.R."/>
            <person name="Lipzen A."/>
            <person name="Sullivan W."/>
            <person name="Andreopoulos W.B."/>
            <person name="Clum A."/>
            <person name="Lindquist E."/>
            <person name="Daum C."/>
            <person name="Ramamoorthy G.K."/>
            <person name="Gryganskyi A."/>
            <person name="Culley D."/>
            <person name="Magnuson J.K."/>
            <person name="James T.Y."/>
            <person name="O'Malley M.A."/>
            <person name="Stajich J.E."/>
            <person name="Spatafora J.W."/>
            <person name="Visel A."/>
            <person name="Grigoriev I.V."/>
        </authorList>
    </citation>
    <scope>NUCLEOTIDE SEQUENCE [LARGE SCALE GENOMIC DNA]</scope>
    <source>
        <strain evidence="10 11">NRRL 2496</strain>
    </source>
</reference>
<comment type="subcellular location">
    <subcellularLocation>
        <location evidence="1">Mitochondrion outer membrane</location>
    </subcellularLocation>
</comment>
<organism evidence="10 11">
    <name type="scientific">Syncephalastrum racemosum</name>
    <name type="common">Filamentous fungus</name>
    <dbReference type="NCBI Taxonomy" id="13706"/>
    <lineage>
        <taxon>Eukaryota</taxon>
        <taxon>Fungi</taxon>
        <taxon>Fungi incertae sedis</taxon>
        <taxon>Mucoromycota</taxon>
        <taxon>Mucoromycotina</taxon>
        <taxon>Mucoromycetes</taxon>
        <taxon>Mucorales</taxon>
        <taxon>Syncephalastraceae</taxon>
        <taxon>Syncephalastrum</taxon>
    </lineage>
</organism>
<dbReference type="OrthoDB" id="5835136at2759"/>
<evidence type="ECO:0000256" key="7">
    <source>
        <dbReference type="ARBA" id="ARBA00023136"/>
    </source>
</evidence>
<dbReference type="InterPro" id="IPR050931">
    <property type="entry name" value="Mito_Protein_Transport_Metaxin"/>
</dbReference>
<dbReference type="GO" id="GO:0001401">
    <property type="term" value="C:SAM complex"/>
    <property type="evidence" value="ECO:0007669"/>
    <property type="project" value="InterPro"/>
</dbReference>
<evidence type="ECO:0000256" key="8">
    <source>
        <dbReference type="SAM" id="Phobius"/>
    </source>
</evidence>
<keyword evidence="7 8" id="KW-0472">Membrane</keyword>
<keyword evidence="6" id="KW-0496">Mitochondrion</keyword>
<dbReference type="Gene3D" id="1.20.1050.10">
    <property type="match status" value="1"/>
</dbReference>
<dbReference type="GO" id="GO:0007005">
    <property type="term" value="P:mitochondrion organization"/>
    <property type="evidence" value="ECO:0007669"/>
    <property type="project" value="TreeGrafter"/>
</dbReference>
<dbReference type="PANTHER" id="PTHR12289:SF41">
    <property type="entry name" value="FAILED AXON CONNECTIONS-RELATED"/>
    <property type="match status" value="1"/>
</dbReference>
<dbReference type="GO" id="GO:0015031">
    <property type="term" value="P:protein transport"/>
    <property type="evidence" value="ECO:0007669"/>
    <property type="project" value="UniProtKB-KW"/>
</dbReference>
<feature type="transmembrane region" description="Helical" evidence="8">
    <location>
        <begin position="316"/>
        <end position="335"/>
    </location>
</feature>
<dbReference type="InterPro" id="IPR036282">
    <property type="entry name" value="Glutathione-S-Trfase_C_sf"/>
</dbReference>
<dbReference type="AlphaFoldDB" id="A0A1X2HIF3"/>
<keyword evidence="8" id="KW-0812">Transmembrane</keyword>
<dbReference type="SFLD" id="SFLDS00019">
    <property type="entry name" value="Glutathione_Transferase_(cytos"/>
    <property type="match status" value="1"/>
</dbReference>
<dbReference type="PROSITE" id="PS50405">
    <property type="entry name" value="GST_CTER"/>
    <property type="match status" value="1"/>
</dbReference>
<dbReference type="Pfam" id="PF17171">
    <property type="entry name" value="GST_C_6"/>
    <property type="match status" value="1"/>
</dbReference>
<comment type="caution">
    <text evidence="10">The sequence shown here is derived from an EMBL/GenBank/DDBJ whole genome shotgun (WGS) entry which is preliminary data.</text>
</comment>
<dbReference type="Proteomes" id="UP000242180">
    <property type="component" value="Unassembled WGS sequence"/>
</dbReference>
<name>A0A1X2HIF3_SYNRA</name>
<keyword evidence="11" id="KW-1185">Reference proteome</keyword>
<dbReference type="InParanoid" id="A0A1X2HIF3"/>
<feature type="domain" description="GST C-terminal" evidence="9">
    <location>
        <begin position="84"/>
        <end position="271"/>
    </location>
</feature>
<evidence type="ECO:0000256" key="6">
    <source>
        <dbReference type="ARBA" id="ARBA00023128"/>
    </source>
</evidence>
<gene>
    <name evidence="10" type="ORF">BCR43DRAFT_488312</name>
</gene>
<evidence type="ECO:0000313" key="11">
    <source>
        <dbReference type="Proteomes" id="UP000242180"/>
    </source>
</evidence>
<evidence type="ECO:0000259" key="9">
    <source>
        <dbReference type="PROSITE" id="PS50405"/>
    </source>
</evidence>
<keyword evidence="8" id="KW-1133">Transmembrane helix</keyword>
<dbReference type="OMA" id="PIPFNFY"/>
<accession>A0A1X2HIF3</accession>
<sequence>MAPKQLYVWGPAFNVPSIDPRCLVVETYMRFLRVDYTVVHANDPQYSPTGELPLLKDGNVWVAGATRILAHLAKHNLDANESLSDTEKADSYAYSALIQDKLYDCMIYTWYADTTNFVKNIRPTYAKLLSFPSRYLTPIQLKKAAKARLSKYNVEIKDDDKGLPQNEVEEMKELQRTGWHFMYRLARDTYSTLNQLLGEKSFLFGDRPTTLDAIAFGYLALHLYPDLAHRRLQHILTTEYPRLARYCDRIKETYFAADLVESQAAEDVPSFWRTLTNNPKAIFNTVKSDIAAYMGNTNEGQENRSQAEIEFQRKRIWSIAGGLTFLFAYIIYNGIVSIDFGEDDEEDDFEYVYDDQEEYYDDELEA</sequence>
<evidence type="ECO:0000256" key="5">
    <source>
        <dbReference type="ARBA" id="ARBA00022927"/>
    </source>
</evidence>
<dbReference type="InterPro" id="IPR040079">
    <property type="entry name" value="Glutathione_S-Trfase"/>
</dbReference>
<evidence type="ECO:0000256" key="3">
    <source>
        <dbReference type="ARBA" id="ARBA00022448"/>
    </source>
</evidence>
<keyword evidence="5" id="KW-0653">Protein transport</keyword>
<dbReference type="InterPro" id="IPR033468">
    <property type="entry name" value="Metaxin_GST"/>
</dbReference>
<proteinExistence type="inferred from homology"/>
<dbReference type="STRING" id="13706.A0A1X2HIF3"/>
<dbReference type="PANTHER" id="PTHR12289">
    <property type="entry name" value="METAXIN RELATED"/>
    <property type="match status" value="1"/>
</dbReference>
<dbReference type="EMBL" id="MCGN01000003">
    <property type="protein sequence ID" value="ORY98873.1"/>
    <property type="molecule type" value="Genomic_DNA"/>
</dbReference>
<dbReference type="CDD" id="cd03054">
    <property type="entry name" value="GST_N_Metaxin"/>
    <property type="match status" value="1"/>
</dbReference>
<dbReference type="SUPFAM" id="SSF47616">
    <property type="entry name" value="GST C-terminal domain-like"/>
    <property type="match status" value="1"/>
</dbReference>
<protein>
    <submittedName>
        <fullName evidence="10">Tom37 C-terminal domain-domain-containing protein</fullName>
    </submittedName>
</protein>
<dbReference type="Pfam" id="PF10568">
    <property type="entry name" value="Tom37"/>
    <property type="match status" value="1"/>
</dbReference>
<dbReference type="InterPro" id="IPR019564">
    <property type="entry name" value="Sam37/metaxin_N"/>
</dbReference>